<evidence type="ECO:0000256" key="1">
    <source>
        <dbReference type="ARBA" id="ARBA00010164"/>
    </source>
</evidence>
<feature type="domain" description="HipA-like C-terminal" evidence="4">
    <location>
        <begin position="176"/>
        <end position="385"/>
    </location>
</feature>
<reference evidence="6" key="1">
    <citation type="submission" date="2020-02" db="EMBL/GenBank/DDBJ databases">
        <authorList>
            <person name="Meier V. D."/>
        </authorList>
    </citation>
    <scope>NUCLEOTIDE SEQUENCE</scope>
    <source>
        <strain evidence="6">AVDCRST_MAG89</strain>
    </source>
</reference>
<dbReference type="Gene3D" id="1.10.1070.20">
    <property type="match status" value="1"/>
</dbReference>
<evidence type="ECO:0000313" key="6">
    <source>
        <dbReference type="EMBL" id="CAA9313836.1"/>
    </source>
</evidence>
<evidence type="ECO:0000259" key="5">
    <source>
        <dbReference type="Pfam" id="PF13657"/>
    </source>
</evidence>
<name>A0A6J4KSN2_9BACT</name>
<dbReference type="Pfam" id="PF13657">
    <property type="entry name" value="Couple_hipA"/>
    <property type="match status" value="1"/>
</dbReference>
<comment type="similarity">
    <text evidence="1">Belongs to the HipA Ser/Thr kinase family.</text>
</comment>
<dbReference type="InterPro" id="IPR017508">
    <property type="entry name" value="HipA_N1"/>
</dbReference>
<evidence type="ECO:0000259" key="4">
    <source>
        <dbReference type="Pfam" id="PF07804"/>
    </source>
</evidence>
<evidence type="ECO:0000256" key="3">
    <source>
        <dbReference type="ARBA" id="ARBA00022777"/>
    </source>
</evidence>
<accession>A0A6J4KSN2</accession>
<feature type="domain" description="HipA N-terminal subdomain 1" evidence="5">
    <location>
        <begin position="11"/>
        <end position="90"/>
    </location>
</feature>
<sequence>MSEPRALVYADVRGETRRVGRLWASAGKGREAASFQYDDEWLAGRDSFALDPALPLGGGAFHTGGGRPLFGALDDCSPDRWGRSLVARAERRLAREEGRAPRTLFAVDYLLGVSDEVRQGALRFAAAEGGPFLAASEGVSVPPMVYLPRLLAATDRVLADEESAEDLRLLLAPGGSLGGAWPKASVRDQGGDLLIAKFPALHYEYNVVRWEAVALALARKAGVPVSDWRIETVLDRHVLLLRRFDRQGRERIPFLSAMSMLGAKDGETHSYLEIADALRGYGAAATIDLKDLWRRIVFGVLVSNTDDHLRNHGFLWEGSSGWRLSPAYDLNPTPTDLRSRILQTAIGEDEDLSASLDLALGVSKSFGLKLADAKAIAREVGRVVGGWRREAATIGIREAEIDRMVSAFEHEDLEAARRL</sequence>
<dbReference type="InterPro" id="IPR012893">
    <property type="entry name" value="HipA-like_C"/>
</dbReference>
<gene>
    <name evidence="6" type="ORF">AVDCRST_MAG89-1297</name>
</gene>
<keyword evidence="2" id="KW-0808">Transferase</keyword>
<dbReference type="GO" id="GO:0004674">
    <property type="term" value="F:protein serine/threonine kinase activity"/>
    <property type="evidence" value="ECO:0007669"/>
    <property type="project" value="TreeGrafter"/>
</dbReference>
<organism evidence="6">
    <name type="scientific">uncultured Gemmatimonadota bacterium</name>
    <dbReference type="NCBI Taxonomy" id="203437"/>
    <lineage>
        <taxon>Bacteria</taxon>
        <taxon>Pseudomonadati</taxon>
        <taxon>Gemmatimonadota</taxon>
        <taxon>environmental samples</taxon>
    </lineage>
</organism>
<protein>
    <submittedName>
        <fullName evidence="6">Toxin HigB / Protein kinase domain of HipA</fullName>
    </submittedName>
</protein>
<dbReference type="PANTHER" id="PTHR37419">
    <property type="entry name" value="SERINE/THREONINE-PROTEIN KINASE TOXIN HIPA"/>
    <property type="match status" value="1"/>
</dbReference>
<dbReference type="AlphaFoldDB" id="A0A6J4KSN2"/>
<dbReference type="PANTHER" id="PTHR37419:SF8">
    <property type="entry name" value="TOXIN YJJJ"/>
    <property type="match status" value="1"/>
</dbReference>
<dbReference type="GO" id="GO:0005829">
    <property type="term" value="C:cytosol"/>
    <property type="evidence" value="ECO:0007669"/>
    <property type="project" value="TreeGrafter"/>
</dbReference>
<dbReference type="InterPro" id="IPR052028">
    <property type="entry name" value="HipA_Ser/Thr_kinase"/>
</dbReference>
<keyword evidence="3 6" id="KW-0418">Kinase</keyword>
<dbReference type="EMBL" id="CADCTV010000285">
    <property type="protein sequence ID" value="CAA9313836.1"/>
    <property type="molecule type" value="Genomic_DNA"/>
</dbReference>
<dbReference type="Pfam" id="PF07804">
    <property type="entry name" value="HipA_C"/>
    <property type="match status" value="1"/>
</dbReference>
<evidence type="ECO:0000256" key="2">
    <source>
        <dbReference type="ARBA" id="ARBA00022679"/>
    </source>
</evidence>
<proteinExistence type="inferred from homology"/>